<dbReference type="GO" id="GO:0016020">
    <property type="term" value="C:membrane"/>
    <property type="evidence" value="ECO:0007669"/>
    <property type="project" value="UniProtKB-SubCell"/>
</dbReference>
<evidence type="ECO:0000313" key="6">
    <source>
        <dbReference type="EMBL" id="GGA07598.1"/>
    </source>
</evidence>
<comment type="subcellular location">
    <subcellularLocation>
        <location evidence="1">Membrane</location>
        <topology evidence="1">Multi-pass membrane protein</topology>
    </subcellularLocation>
</comment>
<dbReference type="EMBL" id="BMFY01000003">
    <property type="protein sequence ID" value="GGA07598.1"/>
    <property type="molecule type" value="Genomic_DNA"/>
</dbReference>
<evidence type="ECO:0000313" key="7">
    <source>
        <dbReference type="Proteomes" id="UP000616114"/>
    </source>
</evidence>
<proteinExistence type="predicted"/>
<keyword evidence="4" id="KW-0472">Membrane</keyword>
<organism evidence="6 7">
    <name type="scientific">Sediminivirga luteola</name>
    <dbReference type="NCBI Taxonomy" id="1774748"/>
    <lineage>
        <taxon>Bacteria</taxon>
        <taxon>Bacillati</taxon>
        <taxon>Actinomycetota</taxon>
        <taxon>Actinomycetes</taxon>
        <taxon>Micrococcales</taxon>
        <taxon>Brevibacteriaceae</taxon>
        <taxon>Sediminivirga</taxon>
    </lineage>
</organism>
<dbReference type="AlphaFoldDB" id="A0A8J2TW81"/>
<accession>A0A8J2TW81</accession>
<sequence length="180" mass="18987">MSAVRAIARPLLSAAYISNGAARVKDPDASAKTLEPVLRQVQKHYDVPISARGLARATGAAQVAAGGMLALGRMPRLSSAILVATFLIDAAGERFWRESDPQERRESRKRVVTKASLLGGALLAAVDTAGKPGLSWRAQHALAAAGKTVQRTSQQARREAGRGAKDAERLAKQAKKSVGL</sequence>
<evidence type="ECO:0008006" key="8">
    <source>
        <dbReference type="Google" id="ProtNLM"/>
    </source>
</evidence>
<dbReference type="Pfam" id="PF07681">
    <property type="entry name" value="DoxX"/>
    <property type="match status" value="1"/>
</dbReference>
<reference evidence="6" key="1">
    <citation type="journal article" date="2014" name="Int. J. Syst. Evol. Microbiol.">
        <title>Complete genome sequence of Corynebacterium casei LMG S-19264T (=DSM 44701T), isolated from a smear-ripened cheese.</title>
        <authorList>
            <consortium name="US DOE Joint Genome Institute (JGI-PGF)"/>
            <person name="Walter F."/>
            <person name="Albersmeier A."/>
            <person name="Kalinowski J."/>
            <person name="Ruckert C."/>
        </authorList>
    </citation>
    <scope>NUCLEOTIDE SEQUENCE</scope>
    <source>
        <strain evidence="6">CGMCC 1.12785</strain>
    </source>
</reference>
<keyword evidence="2" id="KW-0812">Transmembrane</keyword>
<protein>
    <recommendedName>
        <fullName evidence="8">DoxX family protein</fullName>
    </recommendedName>
</protein>
<evidence type="ECO:0000256" key="5">
    <source>
        <dbReference type="SAM" id="MobiDB-lite"/>
    </source>
</evidence>
<dbReference type="InterPro" id="IPR032808">
    <property type="entry name" value="DoxX"/>
</dbReference>
<comment type="caution">
    <text evidence="6">The sequence shown here is derived from an EMBL/GenBank/DDBJ whole genome shotgun (WGS) entry which is preliminary data.</text>
</comment>
<evidence type="ECO:0000256" key="2">
    <source>
        <dbReference type="ARBA" id="ARBA00022692"/>
    </source>
</evidence>
<evidence type="ECO:0000256" key="4">
    <source>
        <dbReference type="ARBA" id="ARBA00023136"/>
    </source>
</evidence>
<dbReference type="RefSeq" id="WP_229744918.1">
    <property type="nucleotide sequence ID" value="NZ_BMFY01000003.1"/>
</dbReference>
<feature type="compositionally biased region" description="Basic and acidic residues" evidence="5">
    <location>
        <begin position="156"/>
        <end position="171"/>
    </location>
</feature>
<keyword evidence="7" id="KW-1185">Reference proteome</keyword>
<name>A0A8J2TW81_9MICO</name>
<keyword evidence="3" id="KW-1133">Transmembrane helix</keyword>
<dbReference type="Proteomes" id="UP000616114">
    <property type="component" value="Unassembled WGS sequence"/>
</dbReference>
<evidence type="ECO:0000256" key="1">
    <source>
        <dbReference type="ARBA" id="ARBA00004141"/>
    </source>
</evidence>
<feature type="region of interest" description="Disordered" evidence="5">
    <location>
        <begin position="145"/>
        <end position="180"/>
    </location>
</feature>
<gene>
    <name evidence="6" type="ORF">GCM10011333_07920</name>
</gene>
<reference evidence="6" key="2">
    <citation type="submission" date="2020-09" db="EMBL/GenBank/DDBJ databases">
        <authorList>
            <person name="Sun Q."/>
            <person name="Zhou Y."/>
        </authorList>
    </citation>
    <scope>NUCLEOTIDE SEQUENCE</scope>
    <source>
        <strain evidence="6">CGMCC 1.12785</strain>
    </source>
</reference>
<evidence type="ECO:0000256" key="3">
    <source>
        <dbReference type="ARBA" id="ARBA00022989"/>
    </source>
</evidence>